<evidence type="ECO:0000313" key="3">
    <source>
        <dbReference type="Proteomes" id="UP000242875"/>
    </source>
</evidence>
<name>A0A261XUY9_9FUNG</name>
<dbReference type="AlphaFoldDB" id="A0A261XUY9"/>
<evidence type="ECO:0000313" key="2">
    <source>
        <dbReference type="EMBL" id="OZJ02054.1"/>
    </source>
</evidence>
<keyword evidence="1" id="KW-0812">Transmembrane</keyword>
<sequence>MAISSVLAFAREHDITEAFWYETYIGFCAVTVIYVLAMYGEVDDESLQLASECQRIIGEKAMTSSIARRYAIVLEVLRGRLHQHTQQESAVAQDVDFLFSNGWDALEALIMAQPAPL</sequence>
<dbReference type="EMBL" id="MVBO01000196">
    <property type="protein sequence ID" value="OZJ02054.1"/>
    <property type="molecule type" value="Genomic_DNA"/>
</dbReference>
<evidence type="ECO:0000256" key="1">
    <source>
        <dbReference type="SAM" id="Phobius"/>
    </source>
</evidence>
<keyword evidence="1" id="KW-0472">Membrane</keyword>
<accession>A0A261XUY9</accession>
<dbReference type="OrthoDB" id="3037908at2759"/>
<protein>
    <submittedName>
        <fullName evidence="2">Uncharacterized protein</fullName>
    </submittedName>
</protein>
<keyword evidence="1" id="KW-1133">Transmembrane helix</keyword>
<dbReference type="Proteomes" id="UP000242875">
    <property type="component" value="Unassembled WGS sequence"/>
</dbReference>
<reference evidence="2 3" key="1">
    <citation type="journal article" date="2017" name="Mycologia">
        <title>Bifiguratus adelaidae, gen. et sp. nov., a new member of Mucoromycotina in endophytic and soil-dwelling habitats.</title>
        <authorList>
            <person name="Torres-Cruz T.J."/>
            <person name="Billingsley Tobias T.L."/>
            <person name="Almatruk M."/>
            <person name="Hesse C."/>
            <person name="Kuske C.R."/>
            <person name="Desiro A."/>
            <person name="Benucci G.M."/>
            <person name="Bonito G."/>
            <person name="Stajich J.E."/>
            <person name="Dunlap C."/>
            <person name="Arnold A.E."/>
            <person name="Porras-Alfaro A."/>
        </authorList>
    </citation>
    <scope>NUCLEOTIDE SEQUENCE [LARGE SCALE GENOMIC DNA]</scope>
    <source>
        <strain evidence="2 3">AZ0501</strain>
    </source>
</reference>
<comment type="caution">
    <text evidence="2">The sequence shown here is derived from an EMBL/GenBank/DDBJ whole genome shotgun (WGS) entry which is preliminary data.</text>
</comment>
<proteinExistence type="predicted"/>
<organism evidence="2 3">
    <name type="scientific">Bifiguratus adelaidae</name>
    <dbReference type="NCBI Taxonomy" id="1938954"/>
    <lineage>
        <taxon>Eukaryota</taxon>
        <taxon>Fungi</taxon>
        <taxon>Fungi incertae sedis</taxon>
        <taxon>Mucoromycota</taxon>
        <taxon>Mucoromycotina</taxon>
        <taxon>Endogonomycetes</taxon>
        <taxon>Endogonales</taxon>
        <taxon>Endogonales incertae sedis</taxon>
        <taxon>Bifiguratus</taxon>
    </lineage>
</organism>
<keyword evidence="3" id="KW-1185">Reference proteome</keyword>
<gene>
    <name evidence="2" type="ORF">BZG36_05376</name>
</gene>
<feature type="transmembrane region" description="Helical" evidence="1">
    <location>
        <begin position="18"/>
        <end position="39"/>
    </location>
</feature>